<keyword evidence="1" id="KW-0472">Membrane</keyword>
<dbReference type="VEuPathDB" id="CryptoDB:Vbra_5772"/>
<dbReference type="PhylomeDB" id="A0A0G4FDE0"/>
<protein>
    <submittedName>
        <fullName evidence="2">Uncharacterized protein</fullName>
    </submittedName>
</protein>
<feature type="transmembrane region" description="Helical" evidence="1">
    <location>
        <begin position="9"/>
        <end position="30"/>
    </location>
</feature>
<gene>
    <name evidence="2" type="ORF">Vbra_5772</name>
</gene>
<dbReference type="InParanoid" id="A0A0G4FDE0"/>
<reference evidence="2 3" key="1">
    <citation type="submission" date="2014-11" db="EMBL/GenBank/DDBJ databases">
        <authorList>
            <person name="Zhu J."/>
            <person name="Qi W."/>
            <person name="Song R."/>
        </authorList>
    </citation>
    <scope>NUCLEOTIDE SEQUENCE [LARGE SCALE GENOMIC DNA]</scope>
</reference>
<name>A0A0G4FDE0_VITBC</name>
<keyword evidence="1" id="KW-1133">Transmembrane helix</keyword>
<dbReference type="Pfam" id="PF11677">
    <property type="entry name" value="DUF3273"/>
    <property type="match status" value="1"/>
</dbReference>
<dbReference type="EMBL" id="CDMY01000412">
    <property type="protein sequence ID" value="CEM11254.1"/>
    <property type="molecule type" value="Genomic_DNA"/>
</dbReference>
<evidence type="ECO:0000313" key="3">
    <source>
        <dbReference type="Proteomes" id="UP000041254"/>
    </source>
</evidence>
<evidence type="ECO:0000313" key="2">
    <source>
        <dbReference type="EMBL" id="CEM11254.1"/>
    </source>
</evidence>
<feature type="transmembrane region" description="Helical" evidence="1">
    <location>
        <begin position="235"/>
        <end position="257"/>
    </location>
</feature>
<dbReference type="AlphaFoldDB" id="A0A0G4FDE0"/>
<keyword evidence="1" id="KW-0812">Transmembrane</keyword>
<sequence>MLDTHFFTFSLRIASVLEFLVALAFPYAFLMSNKGIAMLNGFVLPLQKGGMTDAALAEAQQASIESIRAVSAPTAFLCLVAQFGVLFMLGFQLRVSWLATATHIRQYRSGCDLLHMGVLFGLIWTCIHFGIWGMASNYINAPDAQVAELIRGPFLMTMAMLGDIFFSAQCLMYGPAIFLLDRYQPTEVTGGVASKPKGSTWLGWAVIITRMATSCAICGRVIIPMTWTPTLTTPYVWLALSFMLVAGACSTAWAFTFEPAVNRQLMLLEGGQAKTHSPTKRR</sequence>
<accession>A0A0G4FDE0</accession>
<feature type="transmembrane region" description="Helical" evidence="1">
    <location>
        <begin position="154"/>
        <end position="180"/>
    </location>
</feature>
<evidence type="ECO:0000256" key="1">
    <source>
        <dbReference type="SAM" id="Phobius"/>
    </source>
</evidence>
<dbReference type="Proteomes" id="UP000041254">
    <property type="component" value="Unassembled WGS sequence"/>
</dbReference>
<feature type="transmembrane region" description="Helical" evidence="1">
    <location>
        <begin position="201"/>
        <end position="223"/>
    </location>
</feature>
<feature type="transmembrane region" description="Helical" evidence="1">
    <location>
        <begin position="113"/>
        <end position="134"/>
    </location>
</feature>
<proteinExistence type="predicted"/>
<feature type="transmembrane region" description="Helical" evidence="1">
    <location>
        <begin position="74"/>
        <end position="93"/>
    </location>
</feature>
<dbReference type="InterPro" id="IPR021691">
    <property type="entry name" value="DUF3273"/>
</dbReference>
<organism evidence="2 3">
    <name type="scientific">Vitrella brassicaformis (strain CCMP3155)</name>
    <dbReference type="NCBI Taxonomy" id="1169540"/>
    <lineage>
        <taxon>Eukaryota</taxon>
        <taxon>Sar</taxon>
        <taxon>Alveolata</taxon>
        <taxon>Colpodellida</taxon>
        <taxon>Vitrellaceae</taxon>
        <taxon>Vitrella</taxon>
    </lineage>
</organism>
<keyword evidence="3" id="KW-1185">Reference proteome</keyword>